<reference evidence="9" key="1">
    <citation type="journal article" date="2020" name="Fungal Divers.">
        <title>Resolving the Mortierellaceae phylogeny through synthesis of multi-gene phylogenetics and phylogenomics.</title>
        <authorList>
            <person name="Vandepol N."/>
            <person name="Liber J."/>
            <person name="Desiro A."/>
            <person name="Na H."/>
            <person name="Kennedy M."/>
            <person name="Barry K."/>
            <person name="Grigoriev I.V."/>
            <person name="Miller A.N."/>
            <person name="O'Donnell K."/>
            <person name="Stajich J.E."/>
            <person name="Bonito G."/>
        </authorList>
    </citation>
    <scope>NUCLEOTIDE SEQUENCE</scope>
    <source>
        <strain evidence="9">KOD948</strain>
    </source>
</reference>
<feature type="compositionally biased region" description="Gly residues" evidence="7">
    <location>
        <begin position="69"/>
        <end position="78"/>
    </location>
</feature>
<evidence type="ECO:0000256" key="4">
    <source>
        <dbReference type="ARBA" id="ARBA00023015"/>
    </source>
</evidence>
<dbReference type="InterPro" id="IPR025718">
    <property type="entry name" value="SAP30_Sin3-bd"/>
</dbReference>
<gene>
    <name evidence="9" type="ORF">BG011_000336</name>
</gene>
<dbReference type="Pfam" id="PF13867">
    <property type="entry name" value="SAP30_Sin3_bdg"/>
    <property type="match status" value="1"/>
</dbReference>
<evidence type="ECO:0000313" key="10">
    <source>
        <dbReference type="Proteomes" id="UP000726737"/>
    </source>
</evidence>
<dbReference type="Gene3D" id="6.10.160.20">
    <property type="match status" value="1"/>
</dbReference>
<dbReference type="InterPro" id="IPR024145">
    <property type="entry name" value="His_deAcase_SAP30/SAP30L"/>
</dbReference>
<sequence>MAPKLKSTDTGPTSSGNKASYNSSGNNNNNNANNSSGGGHHYLSSHDRQGHSERGHSNAANTASERGSGHGGSGGSGGGHDRSSYGSGDRAHGGEKTLSSNAGSKRKAEAQLVTVDFDTMDIAALRRYCRLNKLKPKSKSREDLAAIATRHWSGVPVKEVDSVAYFLFAVKHRHNVLKLTMPLS</sequence>
<dbReference type="PANTHER" id="PTHR13286">
    <property type="entry name" value="SAP30"/>
    <property type="match status" value="1"/>
</dbReference>
<evidence type="ECO:0000256" key="2">
    <source>
        <dbReference type="ARBA" id="ARBA00006283"/>
    </source>
</evidence>
<keyword evidence="10" id="KW-1185">Reference proteome</keyword>
<dbReference type="AlphaFoldDB" id="A0A9P6TVE2"/>
<keyword evidence="6" id="KW-0539">Nucleus</keyword>
<dbReference type="EMBL" id="JAAAJA010001065">
    <property type="protein sequence ID" value="KAG0248215.1"/>
    <property type="molecule type" value="Genomic_DNA"/>
</dbReference>
<dbReference type="GO" id="GO:0000118">
    <property type="term" value="C:histone deacetylase complex"/>
    <property type="evidence" value="ECO:0007669"/>
    <property type="project" value="TreeGrafter"/>
</dbReference>
<accession>A0A9P6TVE2</accession>
<dbReference type="PANTHER" id="PTHR13286:SF6">
    <property type="entry name" value="HISTONE DEACETYLASE COMPLEX SUBUNIT SAP30L-RELATED"/>
    <property type="match status" value="1"/>
</dbReference>
<comment type="similarity">
    <text evidence="2">Belongs to the SAP30 family.</text>
</comment>
<evidence type="ECO:0000256" key="1">
    <source>
        <dbReference type="ARBA" id="ARBA00004123"/>
    </source>
</evidence>
<feature type="compositionally biased region" description="Basic and acidic residues" evidence="7">
    <location>
        <begin position="79"/>
        <end position="95"/>
    </location>
</feature>
<feature type="compositionally biased region" description="Low complexity" evidence="7">
    <location>
        <begin position="14"/>
        <end position="35"/>
    </location>
</feature>
<comment type="subcellular location">
    <subcellularLocation>
        <location evidence="1">Nucleus</location>
    </subcellularLocation>
</comment>
<keyword evidence="3" id="KW-0678">Repressor</keyword>
<proteinExistence type="inferred from homology"/>
<evidence type="ECO:0000256" key="5">
    <source>
        <dbReference type="ARBA" id="ARBA00023163"/>
    </source>
</evidence>
<evidence type="ECO:0000313" key="9">
    <source>
        <dbReference type="EMBL" id="KAG0248215.1"/>
    </source>
</evidence>
<name>A0A9P6TVE2_9FUNG</name>
<keyword evidence="5" id="KW-0804">Transcription</keyword>
<evidence type="ECO:0000256" key="6">
    <source>
        <dbReference type="ARBA" id="ARBA00023242"/>
    </source>
</evidence>
<feature type="domain" description="Histone deacetylase complex subunit SAP30 Sin3 binding" evidence="8">
    <location>
        <begin position="121"/>
        <end position="171"/>
    </location>
</feature>
<dbReference type="Proteomes" id="UP000726737">
    <property type="component" value="Unassembled WGS sequence"/>
</dbReference>
<dbReference type="InterPro" id="IPR038291">
    <property type="entry name" value="SAP30_C_sf"/>
</dbReference>
<keyword evidence="4" id="KW-0805">Transcription regulation</keyword>
<evidence type="ECO:0000259" key="8">
    <source>
        <dbReference type="Pfam" id="PF13867"/>
    </source>
</evidence>
<comment type="caution">
    <text evidence="9">The sequence shown here is derived from an EMBL/GenBank/DDBJ whole genome shotgun (WGS) entry which is preliminary data.</text>
</comment>
<evidence type="ECO:0000256" key="7">
    <source>
        <dbReference type="SAM" id="MobiDB-lite"/>
    </source>
</evidence>
<feature type="compositionally biased region" description="Basic and acidic residues" evidence="7">
    <location>
        <begin position="44"/>
        <end position="56"/>
    </location>
</feature>
<protein>
    <recommendedName>
        <fullName evidence="8">Histone deacetylase complex subunit SAP30 Sin3 binding domain-containing protein</fullName>
    </recommendedName>
</protein>
<dbReference type="GO" id="GO:0003712">
    <property type="term" value="F:transcription coregulator activity"/>
    <property type="evidence" value="ECO:0007669"/>
    <property type="project" value="TreeGrafter"/>
</dbReference>
<feature type="region of interest" description="Disordered" evidence="7">
    <location>
        <begin position="1"/>
        <end position="108"/>
    </location>
</feature>
<organism evidence="9 10">
    <name type="scientific">Mortierella polycephala</name>
    <dbReference type="NCBI Taxonomy" id="41804"/>
    <lineage>
        <taxon>Eukaryota</taxon>
        <taxon>Fungi</taxon>
        <taxon>Fungi incertae sedis</taxon>
        <taxon>Mucoromycota</taxon>
        <taxon>Mortierellomycotina</taxon>
        <taxon>Mortierellomycetes</taxon>
        <taxon>Mortierellales</taxon>
        <taxon>Mortierellaceae</taxon>
        <taxon>Mortierella</taxon>
    </lineage>
</organism>
<evidence type="ECO:0000256" key="3">
    <source>
        <dbReference type="ARBA" id="ARBA00022491"/>
    </source>
</evidence>
<dbReference type="OrthoDB" id="510958at2759"/>
<dbReference type="GO" id="GO:0006355">
    <property type="term" value="P:regulation of DNA-templated transcription"/>
    <property type="evidence" value="ECO:0007669"/>
    <property type="project" value="TreeGrafter"/>
</dbReference>